<keyword evidence="5 6" id="KW-0482">Metalloprotease</keyword>
<organism evidence="8 9">
    <name type="scientific">Hirschia litorea</name>
    <dbReference type="NCBI Taxonomy" id="1199156"/>
    <lineage>
        <taxon>Bacteria</taxon>
        <taxon>Pseudomonadati</taxon>
        <taxon>Pseudomonadota</taxon>
        <taxon>Alphaproteobacteria</taxon>
        <taxon>Hyphomonadales</taxon>
        <taxon>Hyphomonadaceae</taxon>
        <taxon>Hirschia</taxon>
    </lineage>
</organism>
<reference evidence="9" key="1">
    <citation type="journal article" date="2019" name="Int. J. Syst. Evol. Microbiol.">
        <title>The Global Catalogue of Microorganisms (GCM) 10K type strain sequencing project: providing services to taxonomists for standard genome sequencing and annotation.</title>
        <authorList>
            <consortium name="The Broad Institute Genomics Platform"/>
            <consortium name="The Broad Institute Genome Sequencing Center for Infectious Disease"/>
            <person name="Wu L."/>
            <person name="Ma J."/>
        </authorList>
    </citation>
    <scope>NUCLEOTIDE SEQUENCE [LARGE SCALE GENOMIC DNA]</scope>
    <source>
        <strain evidence="9">CCUG 51308</strain>
    </source>
</reference>
<evidence type="ECO:0000313" key="8">
    <source>
        <dbReference type="EMBL" id="MFC7290858.1"/>
    </source>
</evidence>
<evidence type="ECO:0000256" key="6">
    <source>
        <dbReference type="RuleBase" id="RU003983"/>
    </source>
</evidence>
<dbReference type="PANTHER" id="PTHR22726">
    <property type="entry name" value="METALLOENDOPEPTIDASE OMA1"/>
    <property type="match status" value="1"/>
</dbReference>
<dbReference type="PANTHER" id="PTHR22726:SF24">
    <property type="entry name" value="M48 FAMILY METALLOPEPTIDASE"/>
    <property type="match status" value="1"/>
</dbReference>
<keyword evidence="9" id="KW-1185">Reference proteome</keyword>
<comment type="similarity">
    <text evidence="6">Belongs to the peptidase M48 family.</text>
</comment>
<dbReference type="EMBL" id="JBHTBR010000002">
    <property type="protein sequence ID" value="MFC7290858.1"/>
    <property type="molecule type" value="Genomic_DNA"/>
</dbReference>
<evidence type="ECO:0000259" key="7">
    <source>
        <dbReference type="Pfam" id="PF01435"/>
    </source>
</evidence>
<evidence type="ECO:0000256" key="2">
    <source>
        <dbReference type="ARBA" id="ARBA00022723"/>
    </source>
</evidence>
<keyword evidence="2" id="KW-0479">Metal-binding</keyword>
<dbReference type="InterPro" id="IPR001915">
    <property type="entry name" value="Peptidase_M48"/>
</dbReference>
<dbReference type="RefSeq" id="WP_382166063.1">
    <property type="nucleotide sequence ID" value="NZ_JBHTBR010000002.1"/>
</dbReference>
<gene>
    <name evidence="8" type="ORF">ACFQS8_04475</name>
</gene>
<comment type="caution">
    <text evidence="8">The sequence shown here is derived from an EMBL/GenBank/DDBJ whole genome shotgun (WGS) entry which is preliminary data.</text>
</comment>
<dbReference type="Pfam" id="PF01435">
    <property type="entry name" value="Peptidase_M48"/>
    <property type="match status" value="1"/>
</dbReference>
<evidence type="ECO:0000256" key="5">
    <source>
        <dbReference type="ARBA" id="ARBA00023049"/>
    </source>
</evidence>
<name>A0ABW2IIE2_9PROT</name>
<feature type="domain" description="Peptidase M48" evidence="7">
    <location>
        <begin position="93"/>
        <end position="273"/>
    </location>
</feature>
<dbReference type="Gene3D" id="3.30.2010.10">
    <property type="entry name" value="Metalloproteases ('zincins'), catalytic domain"/>
    <property type="match status" value="1"/>
</dbReference>
<sequence length="283" mass="30644">MCNNHQIVQSANGPVQLHRRDVVRGLWAGTIVAFSGASVAGCSTNPATGRSQLTFMSDSQLVQMSASAWAQTKQETPISTDRAANARLLRIGDRIRKVASQRTPSLADADWEFVVFDSDQKNAFVMPGGKVGFYKGLLDYSDNDDQVAAVLGHEVGHVEGRHSNERMSQQTLGQVALVGTTVATAASDLSSTEQQMIMAAAGAGLSLGIILPFSRKHELEADLLGVDSMYAAGYDVKESVRLWEKMGQNREGAPPEWMSTHPSPDTRVRELTNYINSKGYAVM</sequence>
<evidence type="ECO:0000256" key="3">
    <source>
        <dbReference type="ARBA" id="ARBA00022801"/>
    </source>
</evidence>
<evidence type="ECO:0000256" key="1">
    <source>
        <dbReference type="ARBA" id="ARBA00022670"/>
    </source>
</evidence>
<keyword evidence="1 6" id="KW-0645">Protease</keyword>
<dbReference type="Proteomes" id="UP001596492">
    <property type="component" value="Unassembled WGS sequence"/>
</dbReference>
<protein>
    <submittedName>
        <fullName evidence="8">M48 family metallopeptidase</fullName>
    </submittedName>
</protein>
<evidence type="ECO:0000313" key="9">
    <source>
        <dbReference type="Proteomes" id="UP001596492"/>
    </source>
</evidence>
<proteinExistence type="inferred from homology"/>
<dbReference type="CDD" id="cd07331">
    <property type="entry name" value="M48C_Oma1_like"/>
    <property type="match status" value="1"/>
</dbReference>
<keyword evidence="3 6" id="KW-0378">Hydrolase</keyword>
<evidence type="ECO:0000256" key="4">
    <source>
        <dbReference type="ARBA" id="ARBA00022833"/>
    </source>
</evidence>
<accession>A0ABW2IIE2</accession>
<comment type="cofactor">
    <cofactor evidence="6">
        <name>Zn(2+)</name>
        <dbReference type="ChEBI" id="CHEBI:29105"/>
    </cofactor>
    <text evidence="6">Binds 1 zinc ion per subunit.</text>
</comment>
<dbReference type="InterPro" id="IPR051156">
    <property type="entry name" value="Mito/Outer_Membr_Metalloprot"/>
</dbReference>
<keyword evidence="4 6" id="KW-0862">Zinc</keyword>